<dbReference type="Proteomes" id="UP001164965">
    <property type="component" value="Plasmid unnamed2"/>
</dbReference>
<feature type="domain" description="DUF8175" evidence="3">
    <location>
        <begin position="73"/>
        <end position="261"/>
    </location>
</feature>
<dbReference type="EMBL" id="CP110617">
    <property type="protein sequence ID" value="UZJ27018.1"/>
    <property type="molecule type" value="Genomic_DNA"/>
</dbReference>
<dbReference type="InterPro" id="IPR058488">
    <property type="entry name" value="DUF8175"/>
</dbReference>
<accession>A0ABY6P683</accession>
<keyword evidence="2" id="KW-0472">Membrane</keyword>
<evidence type="ECO:0000256" key="2">
    <source>
        <dbReference type="SAM" id="Phobius"/>
    </source>
</evidence>
<gene>
    <name evidence="4" type="ORF">RHODO2019_18680</name>
</gene>
<evidence type="ECO:0000313" key="5">
    <source>
        <dbReference type="Proteomes" id="UP001164965"/>
    </source>
</evidence>
<dbReference type="RefSeq" id="WP_265385122.1">
    <property type="nucleotide sequence ID" value="NZ_CP110617.1"/>
</dbReference>
<evidence type="ECO:0000256" key="1">
    <source>
        <dbReference type="SAM" id="MobiDB-lite"/>
    </source>
</evidence>
<evidence type="ECO:0000259" key="3">
    <source>
        <dbReference type="Pfam" id="PF26526"/>
    </source>
</evidence>
<dbReference type="Pfam" id="PF26526">
    <property type="entry name" value="DUF8175"/>
    <property type="match status" value="1"/>
</dbReference>
<feature type="region of interest" description="Disordered" evidence="1">
    <location>
        <begin position="50"/>
        <end position="100"/>
    </location>
</feature>
<reference evidence="4" key="1">
    <citation type="submission" date="2022-10" db="EMBL/GenBank/DDBJ databases">
        <title>Rhodococcus sp.75.</title>
        <authorList>
            <person name="Sun M."/>
        </authorList>
    </citation>
    <scope>NUCLEOTIDE SEQUENCE</scope>
    <source>
        <strain evidence="4">75</strain>
        <plasmid evidence="4">unnamed2</plasmid>
    </source>
</reference>
<keyword evidence="5" id="KW-1185">Reference proteome</keyword>
<geneLocation type="plasmid" evidence="4 5">
    <name>unnamed2</name>
</geneLocation>
<name>A0ABY6P683_9NOCA</name>
<sequence length="267" mass="26656">MLGRRTTSRGEEPGSGLGPGWWAAAALMAVVVIALVGVLVVVGTRDKTTVAAGDPTTAPAAPSALPAPDGGGSPATTPPSGDTRPAGCATTGTDQTIPIDTPADVTWTLNKGLAVPMSPSDGPALRGPAGVAYCYSQTPVGAVLAATNLGRGTGTDAAVKAEQLKFSTVPGPLADAYAAEPVKPSDPAASAGVQFRGFRVISYSKDSASIALAGANAAQPGIYAVLTIALQWFQGDWRVVLQPQSGGVVTTTTTRSLDGFVAWSGVS</sequence>
<feature type="compositionally biased region" description="Low complexity" evidence="1">
    <location>
        <begin position="51"/>
        <end position="82"/>
    </location>
</feature>
<evidence type="ECO:0000313" key="4">
    <source>
        <dbReference type="EMBL" id="UZJ27018.1"/>
    </source>
</evidence>
<protein>
    <recommendedName>
        <fullName evidence="3">DUF8175 domain-containing protein</fullName>
    </recommendedName>
</protein>
<organism evidence="4 5">
    <name type="scientific">Rhodococcus antarcticus</name>
    <dbReference type="NCBI Taxonomy" id="2987751"/>
    <lineage>
        <taxon>Bacteria</taxon>
        <taxon>Bacillati</taxon>
        <taxon>Actinomycetota</taxon>
        <taxon>Actinomycetes</taxon>
        <taxon>Mycobacteriales</taxon>
        <taxon>Nocardiaceae</taxon>
        <taxon>Rhodococcus</taxon>
    </lineage>
</organism>
<proteinExistence type="predicted"/>
<feature type="transmembrane region" description="Helical" evidence="2">
    <location>
        <begin position="20"/>
        <end position="42"/>
    </location>
</feature>
<keyword evidence="2" id="KW-0812">Transmembrane</keyword>
<keyword evidence="4" id="KW-0614">Plasmid</keyword>
<keyword evidence="2" id="KW-1133">Transmembrane helix</keyword>